<proteinExistence type="predicted"/>
<name>A0ABY4VA82_9GAMM</name>
<evidence type="ECO:0000256" key="1">
    <source>
        <dbReference type="ARBA" id="ARBA00022729"/>
    </source>
</evidence>
<evidence type="ECO:0000256" key="2">
    <source>
        <dbReference type="SAM" id="SignalP"/>
    </source>
</evidence>
<protein>
    <submittedName>
        <fullName evidence="4">Porin family protein</fullName>
    </submittedName>
</protein>
<evidence type="ECO:0000259" key="3">
    <source>
        <dbReference type="Pfam" id="PF13505"/>
    </source>
</evidence>
<accession>A0ABY4VA82</accession>
<keyword evidence="5" id="KW-1185">Reference proteome</keyword>
<organism evidence="4 5">
    <name type="scientific">Microbulbifer variabilis</name>
    <dbReference type="NCBI Taxonomy" id="266805"/>
    <lineage>
        <taxon>Bacteria</taxon>
        <taxon>Pseudomonadati</taxon>
        <taxon>Pseudomonadota</taxon>
        <taxon>Gammaproteobacteria</taxon>
        <taxon>Cellvibrionales</taxon>
        <taxon>Microbulbiferaceae</taxon>
        <taxon>Microbulbifer</taxon>
    </lineage>
</organism>
<dbReference type="RefSeq" id="WP_252083475.1">
    <property type="nucleotide sequence ID" value="NZ_CP092418.1"/>
</dbReference>
<reference evidence="4" key="1">
    <citation type="submission" date="2022-02" db="EMBL/GenBank/DDBJ databases">
        <title>Coral-associated bacteria.</title>
        <authorList>
            <person name="Tang K."/>
            <person name="Wang X."/>
        </authorList>
    </citation>
    <scope>NUCLEOTIDE SEQUENCE</scope>
    <source>
        <strain evidence="4">SCSIO 43006</strain>
    </source>
</reference>
<sequence>MKRFILATAIALSASNTIALENNFYLKSTYGSVDTNISSKDALESFKTKLSDSSGWSITLGYRLNKFIALEGGFADLGDTEGSYRHEEWSFSQWGDEMSEISTIDYKISTDTKILGLFLTTDITKDFYAGARVGYQLWDEQFQKRHEFSARWDWGDYHGINTTDETNDGSDPYYGISVGWNNNNWSLSLEHTIFEMKDRKPSLSSLGLTYNF</sequence>
<evidence type="ECO:0000313" key="4">
    <source>
        <dbReference type="EMBL" id="USD21072.1"/>
    </source>
</evidence>
<dbReference type="InterPro" id="IPR011250">
    <property type="entry name" value="OMP/PagP_B-barrel"/>
</dbReference>
<evidence type="ECO:0000313" key="5">
    <source>
        <dbReference type="Proteomes" id="UP001055658"/>
    </source>
</evidence>
<keyword evidence="1 2" id="KW-0732">Signal</keyword>
<dbReference type="SUPFAM" id="SSF56925">
    <property type="entry name" value="OMPA-like"/>
    <property type="match status" value="1"/>
</dbReference>
<feature type="chain" id="PRO_5045189170" evidence="2">
    <location>
        <begin position="20"/>
        <end position="212"/>
    </location>
</feature>
<dbReference type="Proteomes" id="UP001055658">
    <property type="component" value="Chromosome"/>
</dbReference>
<feature type="domain" description="Outer membrane protein beta-barrel" evidence="3">
    <location>
        <begin position="4"/>
        <end position="212"/>
    </location>
</feature>
<dbReference type="Gene3D" id="2.40.160.20">
    <property type="match status" value="1"/>
</dbReference>
<dbReference type="Pfam" id="PF13505">
    <property type="entry name" value="OMP_b-brl"/>
    <property type="match status" value="1"/>
</dbReference>
<feature type="signal peptide" evidence="2">
    <location>
        <begin position="1"/>
        <end position="19"/>
    </location>
</feature>
<dbReference type="InterPro" id="IPR027385">
    <property type="entry name" value="Beta-barrel_OMP"/>
</dbReference>
<dbReference type="EMBL" id="CP092418">
    <property type="protein sequence ID" value="USD21072.1"/>
    <property type="molecule type" value="Genomic_DNA"/>
</dbReference>
<gene>
    <name evidence="4" type="ORF">MJO52_18725</name>
</gene>